<evidence type="ECO:0000259" key="2">
    <source>
        <dbReference type="Pfam" id="PF10069"/>
    </source>
</evidence>
<proteinExistence type="predicted"/>
<dbReference type="OrthoDB" id="198447at2157"/>
<dbReference type="AlphaFoldDB" id="A0A1H0A7K3"/>
<dbReference type="EMBL" id="FNHL01000009">
    <property type="protein sequence ID" value="SDN29174.1"/>
    <property type="molecule type" value="Genomic_DNA"/>
</dbReference>
<keyword evidence="4" id="KW-1185">Reference proteome</keyword>
<dbReference type="Pfam" id="PF10069">
    <property type="entry name" value="DICT"/>
    <property type="match status" value="1"/>
</dbReference>
<sequence>MTLTEFIREMEDRRKTVTVFARRPQFGLGKVFGPRHVAIEHERLPPDDPEEFVTVSRGDEFLGSIALSSLVSLDAPAIHEPGSSDIAEADFRYLLELLDDTVFSSFDRRQMLATSREIEDRAVRAGKGTLHAGFQRLSALRDQTETYRAIGRVAGLDVHVYGEPDWDPPVLPGVTVHGLLDDEVRDTWFVAYDGGGNDLSKCALLAQEHAPGEFYGFWTYDPTLVDRIVDYVEGSFTHVSDGPDRSDAANAPVNGGGCESGGGGGSGGDGGNDGRGGGDGRGGSDGSDGGDERSETP</sequence>
<gene>
    <name evidence="3" type="ORF">SAMN04487949_3850</name>
</gene>
<evidence type="ECO:0000313" key="4">
    <source>
        <dbReference type="Proteomes" id="UP000199451"/>
    </source>
</evidence>
<feature type="domain" description="DICT" evidence="2">
    <location>
        <begin position="104"/>
        <end position="208"/>
    </location>
</feature>
<dbReference type="Proteomes" id="UP000199451">
    <property type="component" value="Unassembled WGS sequence"/>
</dbReference>
<evidence type="ECO:0000256" key="1">
    <source>
        <dbReference type="SAM" id="MobiDB-lite"/>
    </source>
</evidence>
<evidence type="ECO:0000313" key="3">
    <source>
        <dbReference type="EMBL" id="SDN29174.1"/>
    </source>
</evidence>
<dbReference type="InterPro" id="IPR019278">
    <property type="entry name" value="DICT_dom"/>
</dbReference>
<organism evidence="3 4">
    <name type="scientific">Halogranum gelatinilyticum</name>
    <dbReference type="NCBI Taxonomy" id="660521"/>
    <lineage>
        <taxon>Archaea</taxon>
        <taxon>Methanobacteriati</taxon>
        <taxon>Methanobacteriota</taxon>
        <taxon>Stenosarchaea group</taxon>
        <taxon>Halobacteria</taxon>
        <taxon>Halobacteriales</taxon>
        <taxon>Haloferacaceae</taxon>
    </lineage>
</organism>
<name>A0A1H0A7K3_9EURY</name>
<dbReference type="STRING" id="660521.SAMN04487949_3850"/>
<feature type="compositionally biased region" description="Gly residues" evidence="1">
    <location>
        <begin position="254"/>
        <end position="287"/>
    </location>
</feature>
<protein>
    <submittedName>
        <fullName evidence="3">DICT domain-containing protein</fullName>
    </submittedName>
</protein>
<accession>A0A1H0A7K3</accession>
<feature type="region of interest" description="Disordered" evidence="1">
    <location>
        <begin position="237"/>
        <end position="297"/>
    </location>
</feature>
<reference evidence="4" key="1">
    <citation type="submission" date="2016-10" db="EMBL/GenBank/DDBJ databases">
        <authorList>
            <person name="Varghese N."/>
            <person name="Submissions S."/>
        </authorList>
    </citation>
    <scope>NUCLEOTIDE SEQUENCE [LARGE SCALE GENOMIC DNA]</scope>
    <source>
        <strain evidence="4">CGMCC 1.10119</strain>
    </source>
</reference>
<dbReference type="RefSeq" id="WP_089700191.1">
    <property type="nucleotide sequence ID" value="NZ_FNHL01000009.1"/>
</dbReference>